<dbReference type="InterPro" id="IPR000055">
    <property type="entry name" value="Restrct_endonuc_typeI_TRD"/>
</dbReference>
<feature type="compositionally biased region" description="Basic and acidic residues" evidence="4">
    <location>
        <begin position="11"/>
        <end position="22"/>
    </location>
</feature>
<dbReference type="InterPro" id="IPR044946">
    <property type="entry name" value="Restrct_endonuc_typeI_TRD_sf"/>
</dbReference>
<dbReference type="PANTHER" id="PTHR30408:SF12">
    <property type="entry name" value="TYPE I RESTRICTION ENZYME MJAVIII SPECIFICITY SUBUNIT"/>
    <property type="match status" value="1"/>
</dbReference>
<dbReference type="InterPro" id="IPR052021">
    <property type="entry name" value="Type-I_RS_S_subunit"/>
</dbReference>
<evidence type="ECO:0000256" key="2">
    <source>
        <dbReference type="ARBA" id="ARBA00022747"/>
    </source>
</evidence>
<dbReference type="EMBL" id="BMPF01000001">
    <property type="protein sequence ID" value="GGL23172.1"/>
    <property type="molecule type" value="Genomic_DNA"/>
</dbReference>
<dbReference type="OrthoDB" id="84651at2157"/>
<gene>
    <name evidence="6" type="ORF">GCM10009037_03300</name>
</gene>
<evidence type="ECO:0000256" key="3">
    <source>
        <dbReference type="ARBA" id="ARBA00023125"/>
    </source>
</evidence>
<dbReference type="GO" id="GO:0003677">
    <property type="term" value="F:DNA binding"/>
    <property type="evidence" value="ECO:0007669"/>
    <property type="project" value="UniProtKB-KW"/>
</dbReference>
<dbReference type="RefSeq" id="WP_188877487.1">
    <property type="nucleotide sequence ID" value="NZ_BMPF01000001.1"/>
</dbReference>
<keyword evidence="7" id="KW-1185">Reference proteome</keyword>
<feature type="domain" description="Type I restriction modification DNA specificity" evidence="5">
    <location>
        <begin position="39"/>
        <end position="214"/>
    </location>
</feature>
<evidence type="ECO:0000313" key="7">
    <source>
        <dbReference type="Proteomes" id="UP000628840"/>
    </source>
</evidence>
<evidence type="ECO:0000313" key="6">
    <source>
        <dbReference type="EMBL" id="GGL23172.1"/>
    </source>
</evidence>
<evidence type="ECO:0000259" key="5">
    <source>
        <dbReference type="Pfam" id="PF01420"/>
    </source>
</evidence>
<accession>A0A830EYS0</accession>
<comment type="similarity">
    <text evidence="1">Belongs to the type-I restriction system S methylase family.</text>
</comment>
<name>A0A830EYS0_9EURY</name>
<evidence type="ECO:0000256" key="4">
    <source>
        <dbReference type="SAM" id="MobiDB-lite"/>
    </source>
</evidence>
<dbReference type="PANTHER" id="PTHR30408">
    <property type="entry name" value="TYPE-1 RESTRICTION ENZYME ECOKI SPECIFICITY PROTEIN"/>
    <property type="match status" value="1"/>
</dbReference>
<dbReference type="CDD" id="cd17521">
    <property type="entry name" value="RMtype1_S_Sau13435ORF2165P_TRD2-CR2_like"/>
    <property type="match status" value="1"/>
</dbReference>
<feature type="region of interest" description="Disordered" evidence="4">
    <location>
        <begin position="1"/>
        <end position="34"/>
    </location>
</feature>
<organism evidence="6 7">
    <name type="scientific">Halarchaeum grantii</name>
    <dbReference type="NCBI Taxonomy" id="1193105"/>
    <lineage>
        <taxon>Archaea</taxon>
        <taxon>Methanobacteriati</taxon>
        <taxon>Methanobacteriota</taxon>
        <taxon>Stenosarchaea group</taxon>
        <taxon>Halobacteria</taxon>
        <taxon>Halobacteriales</taxon>
        <taxon>Halobacteriaceae</taxon>
    </lineage>
</organism>
<dbReference type="Gene3D" id="3.90.220.20">
    <property type="entry name" value="DNA methylase specificity domains"/>
    <property type="match status" value="1"/>
</dbReference>
<evidence type="ECO:0000256" key="1">
    <source>
        <dbReference type="ARBA" id="ARBA00010923"/>
    </source>
</evidence>
<keyword evidence="2" id="KW-0680">Restriction system</keyword>
<protein>
    <recommendedName>
        <fullName evidence="5">Type I restriction modification DNA specificity domain-containing protein</fullName>
    </recommendedName>
</protein>
<reference evidence="6 7" key="1">
    <citation type="journal article" date="2019" name="Int. J. Syst. Evol. Microbiol.">
        <title>The Global Catalogue of Microorganisms (GCM) 10K type strain sequencing project: providing services to taxonomists for standard genome sequencing and annotation.</title>
        <authorList>
            <consortium name="The Broad Institute Genomics Platform"/>
            <consortium name="The Broad Institute Genome Sequencing Center for Infectious Disease"/>
            <person name="Wu L."/>
            <person name="Ma J."/>
        </authorList>
    </citation>
    <scope>NUCLEOTIDE SEQUENCE [LARGE SCALE GENOMIC DNA]</scope>
    <source>
        <strain evidence="6 7">JCM 19585</strain>
    </source>
</reference>
<sequence>MSNERTLNEFTGDKENTIEDLPKSSVKSSLDETSVGDIPEDWYAVRLGDVTLETEYGLTESAEEYDPEKPRYIRTQDFDDFGGLQDDSLASLSEDKAVDGILEEGDLLFARSGSVGASLGKTYLYDPTDGECCFGGYSIRHRLVEQGVNNQYILQYTLSERYWDWIRRRAKTTAQSNINTGEYASLLIPLPPLEEQRKIATILNNIDSTIKKTNEIAGKADIHRGEKRYKGKLIQLKRGLMDDLFSGRVRTNNKDIEIPEHILRHG</sequence>
<dbReference type="Pfam" id="PF01420">
    <property type="entry name" value="Methylase_S"/>
    <property type="match status" value="1"/>
</dbReference>
<comment type="caution">
    <text evidence="6">The sequence shown here is derived from an EMBL/GenBank/DDBJ whole genome shotgun (WGS) entry which is preliminary data.</text>
</comment>
<dbReference type="GO" id="GO:0009307">
    <property type="term" value="P:DNA restriction-modification system"/>
    <property type="evidence" value="ECO:0007669"/>
    <property type="project" value="UniProtKB-KW"/>
</dbReference>
<dbReference type="Proteomes" id="UP000628840">
    <property type="component" value="Unassembled WGS sequence"/>
</dbReference>
<keyword evidence="3" id="KW-0238">DNA-binding</keyword>
<dbReference type="SUPFAM" id="SSF116734">
    <property type="entry name" value="DNA methylase specificity domain"/>
    <property type="match status" value="1"/>
</dbReference>
<dbReference type="AlphaFoldDB" id="A0A830EYS0"/>
<proteinExistence type="inferred from homology"/>